<proteinExistence type="inferred from homology"/>
<dbReference type="OrthoDB" id="408373at2759"/>
<dbReference type="Gene3D" id="3.40.50.1820">
    <property type="entry name" value="alpha/beta hydrolase"/>
    <property type="match status" value="1"/>
</dbReference>
<gene>
    <name evidence="4" type="ORF">VFPPC_04602</name>
</gene>
<organism evidence="4 5">
    <name type="scientific">Pochonia chlamydosporia 170</name>
    <dbReference type="NCBI Taxonomy" id="1380566"/>
    <lineage>
        <taxon>Eukaryota</taxon>
        <taxon>Fungi</taxon>
        <taxon>Dikarya</taxon>
        <taxon>Ascomycota</taxon>
        <taxon>Pezizomycotina</taxon>
        <taxon>Sordariomycetes</taxon>
        <taxon>Hypocreomycetidae</taxon>
        <taxon>Hypocreales</taxon>
        <taxon>Clavicipitaceae</taxon>
        <taxon>Pochonia</taxon>
    </lineage>
</organism>
<comment type="similarity">
    <text evidence="1">Belongs to the peptidase S33 family.</text>
</comment>
<dbReference type="GeneID" id="28847929"/>
<dbReference type="PRINTS" id="PR00111">
    <property type="entry name" value="ABHYDROLASE"/>
</dbReference>
<dbReference type="SUPFAM" id="SSF53474">
    <property type="entry name" value="alpha/beta-Hydrolases"/>
    <property type="match status" value="1"/>
</dbReference>
<dbReference type="Pfam" id="PF00561">
    <property type="entry name" value="Abhydrolase_1"/>
    <property type="match status" value="1"/>
</dbReference>
<evidence type="ECO:0000256" key="2">
    <source>
        <dbReference type="ARBA" id="ARBA00022801"/>
    </source>
</evidence>
<evidence type="ECO:0000313" key="4">
    <source>
        <dbReference type="EMBL" id="OAQ68367.1"/>
    </source>
</evidence>
<dbReference type="InterPro" id="IPR002410">
    <property type="entry name" value="Peptidase_S33"/>
</dbReference>
<dbReference type="PANTHER" id="PTHR43798">
    <property type="entry name" value="MONOACYLGLYCEROL LIPASE"/>
    <property type="match status" value="1"/>
</dbReference>
<sequence length="373" mass="41993">MEEEKEKEKKTELKWAANKKSPRFQLTWQLRPVKLPTSYVFPSSTNVFFIFISPHEDLLLIESCLGATHSHKSIGHDHITGMAASTEGSLVQLRDGARLYVKILGDNDKSKQLVVVLHGGPGVADHREPEASFGFLSSRFRVLVYDARGSGRSDLKGPYTHDRWAADIDELRIWAGSEPIILAAGSYGGCIALEYAIKYPNHVSALILRGIWASGPKGAMYRLKSVLTSPRVKVDPDRQYRSWTGTLQNNNDLLASVTEISPIYTTEKPKSSSTPTFLDPRKLILHYETHNFAMSYNQPRYDVRPKLGDISAPTLILVGRHDHVAPVEFSEEIHGLMQNSQLTVFENSSHGPPTEEPETFQQRVNMFLDYYRL</sequence>
<dbReference type="PRINTS" id="PR00793">
    <property type="entry name" value="PROAMNOPTASE"/>
</dbReference>
<comment type="caution">
    <text evidence="4">The sequence shown here is derived from an EMBL/GenBank/DDBJ whole genome shotgun (WGS) entry which is preliminary data.</text>
</comment>
<dbReference type="GO" id="GO:0006508">
    <property type="term" value="P:proteolysis"/>
    <property type="evidence" value="ECO:0007669"/>
    <property type="project" value="InterPro"/>
</dbReference>
<protein>
    <submittedName>
        <fullName evidence="4">Alpha/beta hydrolase fold protein</fullName>
    </submittedName>
</protein>
<feature type="domain" description="AB hydrolase-1" evidence="3">
    <location>
        <begin position="113"/>
        <end position="352"/>
    </location>
</feature>
<evidence type="ECO:0000259" key="3">
    <source>
        <dbReference type="Pfam" id="PF00561"/>
    </source>
</evidence>
<dbReference type="AlphaFoldDB" id="A0A179FSM9"/>
<dbReference type="RefSeq" id="XP_018145217.1">
    <property type="nucleotide sequence ID" value="XM_018283935.1"/>
</dbReference>
<dbReference type="PANTHER" id="PTHR43798:SF31">
    <property type="entry name" value="AB HYDROLASE SUPERFAMILY PROTEIN YCLE"/>
    <property type="match status" value="1"/>
</dbReference>
<dbReference type="KEGG" id="pchm:VFPPC_04602"/>
<name>A0A179FSM9_METCM</name>
<dbReference type="InterPro" id="IPR000073">
    <property type="entry name" value="AB_hydrolase_1"/>
</dbReference>
<accession>A0A179FSM9</accession>
<evidence type="ECO:0000313" key="5">
    <source>
        <dbReference type="Proteomes" id="UP000078397"/>
    </source>
</evidence>
<dbReference type="GO" id="GO:0008233">
    <property type="term" value="F:peptidase activity"/>
    <property type="evidence" value="ECO:0007669"/>
    <property type="project" value="InterPro"/>
</dbReference>
<dbReference type="GO" id="GO:0016020">
    <property type="term" value="C:membrane"/>
    <property type="evidence" value="ECO:0007669"/>
    <property type="project" value="TreeGrafter"/>
</dbReference>
<evidence type="ECO:0000256" key="1">
    <source>
        <dbReference type="ARBA" id="ARBA00010088"/>
    </source>
</evidence>
<keyword evidence="2 4" id="KW-0378">Hydrolase</keyword>
<dbReference type="InterPro" id="IPR029058">
    <property type="entry name" value="AB_hydrolase_fold"/>
</dbReference>
<reference evidence="4 5" key="1">
    <citation type="journal article" date="2016" name="PLoS Pathog.">
        <title>Biosynthesis of antibiotic leucinostatins in bio-control fungus Purpureocillium lilacinum and their inhibition on phytophthora revealed by genome mining.</title>
        <authorList>
            <person name="Wang G."/>
            <person name="Liu Z."/>
            <person name="Lin R."/>
            <person name="Li E."/>
            <person name="Mao Z."/>
            <person name="Ling J."/>
            <person name="Yang Y."/>
            <person name="Yin W.B."/>
            <person name="Xie B."/>
        </authorList>
    </citation>
    <scope>NUCLEOTIDE SEQUENCE [LARGE SCALE GENOMIC DNA]</scope>
    <source>
        <strain evidence="4">170</strain>
    </source>
</reference>
<dbReference type="Proteomes" id="UP000078397">
    <property type="component" value="Unassembled WGS sequence"/>
</dbReference>
<keyword evidence="5" id="KW-1185">Reference proteome</keyword>
<dbReference type="InterPro" id="IPR050266">
    <property type="entry name" value="AB_hydrolase_sf"/>
</dbReference>
<dbReference type="EMBL" id="LSBJ02000003">
    <property type="protein sequence ID" value="OAQ68367.1"/>
    <property type="molecule type" value="Genomic_DNA"/>
</dbReference>
<dbReference type="STRING" id="1380566.A0A179FSM9"/>